<dbReference type="RefSeq" id="WP_378976374.1">
    <property type="nucleotide sequence ID" value="NZ_JBHTBJ010000046.1"/>
</dbReference>
<sequence length="747" mass="80653">MSEPVATLTVLQRWPSFRDSFFGPPNSLRPGSGVAALDEFVATADALIAEDPPKPVVLPARIDGSTHYFALAFTSDQSRTLRELLQSHVGRTWTDFDGRSLASSNGIDPLEQAAVAFTGDSRYVYRFRVGSQAAALNSVRESVQTLLASLRSAPQRQARISLPIGRLIGDLTDACAARAEHAAQAAYEVLAADHRLSQANRLFLQIQLLAAFDRWDELEQHPELDTLLRLPRPILASDALARLATSKLTDRPDLATFAPIATRFNGLIDSVSAIRSVAGARYYTLWALTGDESPDQLRERLAEAGWTSDPGIAALLHTATSNPGPAVEETTETADDLRKRARQAIEAGRFDAAIDLLTLLPTDRADLPAIVEATTHTFTAKAITLLERHRAEYGEDAIRGALGSWRSERPLESAPLPDRLAQLFSDSTSPQQLEYLRASVERNGVAELRVPGGTDAVCRAILQAMDGVGPARLSPGIDVCIDLVRDLKTSDAPIGDVRSLSHRVLELWAYHDSSGDRHRAGRIVHLVGDLVEFGLSVQAYEEVVELVRAGWDPFLTNADLPTGLDLLEQLLAHRPEAACNLNTFAVPMLSRIGPHNAARVPPAALAVAVDMSPSFDLALDVPAPLPAVHDQESSVRPGTRVALYSLQEQALDRTARILRERHPGLDVVICADHVATDALRAAARSADVFIVMDRAAAHAATNALKAERAGRPIRYAAGKGSTSMIEAAETWFRDQHGVGGAPAADSV</sequence>
<protein>
    <submittedName>
        <fullName evidence="1">Protein DpdD</fullName>
    </submittedName>
</protein>
<dbReference type="Proteomes" id="UP001596548">
    <property type="component" value="Unassembled WGS sequence"/>
</dbReference>
<dbReference type="InterPro" id="IPR049807">
    <property type="entry name" value="DpdD-like"/>
</dbReference>
<organism evidence="1 2">
    <name type="scientific">Paractinoplanes rhizophilus</name>
    <dbReference type="NCBI Taxonomy" id="1416877"/>
    <lineage>
        <taxon>Bacteria</taxon>
        <taxon>Bacillati</taxon>
        <taxon>Actinomycetota</taxon>
        <taxon>Actinomycetes</taxon>
        <taxon>Micromonosporales</taxon>
        <taxon>Micromonosporaceae</taxon>
        <taxon>Paractinoplanes</taxon>
    </lineage>
</organism>
<dbReference type="NCBIfam" id="NF041061">
    <property type="entry name" value="DpdD"/>
    <property type="match status" value="1"/>
</dbReference>
<reference evidence="2" key="1">
    <citation type="journal article" date="2019" name="Int. J. Syst. Evol. Microbiol.">
        <title>The Global Catalogue of Microorganisms (GCM) 10K type strain sequencing project: providing services to taxonomists for standard genome sequencing and annotation.</title>
        <authorList>
            <consortium name="The Broad Institute Genomics Platform"/>
            <consortium name="The Broad Institute Genome Sequencing Center for Infectious Disease"/>
            <person name="Wu L."/>
            <person name="Ma J."/>
        </authorList>
    </citation>
    <scope>NUCLEOTIDE SEQUENCE [LARGE SCALE GENOMIC DNA]</scope>
    <source>
        <strain evidence="2">XZYJT-10</strain>
    </source>
</reference>
<keyword evidence="2" id="KW-1185">Reference proteome</keyword>
<comment type="caution">
    <text evidence="1">The sequence shown here is derived from an EMBL/GenBank/DDBJ whole genome shotgun (WGS) entry which is preliminary data.</text>
</comment>
<accession>A0ABW2I2Z9</accession>
<dbReference type="EMBL" id="JBHTBJ010000046">
    <property type="protein sequence ID" value="MFC7279239.1"/>
    <property type="molecule type" value="Genomic_DNA"/>
</dbReference>
<gene>
    <name evidence="1" type="primary">dpdD</name>
    <name evidence="1" type="ORF">ACFQS1_35205</name>
</gene>
<evidence type="ECO:0000313" key="1">
    <source>
        <dbReference type="EMBL" id="MFC7279239.1"/>
    </source>
</evidence>
<proteinExistence type="predicted"/>
<name>A0ABW2I2Z9_9ACTN</name>
<evidence type="ECO:0000313" key="2">
    <source>
        <dbReference type="Proteomes" id="UP001596548"/>
    </source>
</evidence>